<keyword evidence="3" id="KW-0597">Phosphoprotein</keyword>
<dbReference type="Proteomes" id="UP001596137">
    <property type="component" value="Unassembled WGS sequence"/>
</dbReference>
<dbReference type="Pfam" id="PF00501">
    <property type="entry name" value="AMP-binding"/>
    <property type="match status" value="1"/>
</dbReference>
<dbReference type="InterPro" id="IPR006162">
    <property type="entry name" value="Ppantetheine_attach_site"/>
</dbReference>
<feature type="compositionally biased region" description="Low complexity" evidence="4">
    <location>
        <begin position="847"/>
        <end position="860"/>
    </location>
</feature>
<dbReference type="InterPro" id="IPR045851">
    <property type="entry name" value="AMP-bd_C_sf"/>
</dbReference>
<dbReference type="Gene3D" id="3.40.50.1820">
    <property type="entry name" value="alpha/beta hydrolase"/>
    <property type="match status" value="1"/>
</dbReference>
<dbReference type="Pfam" id="PF00668">
    <property type="entry name" value="Condensation"/>
    <property type="match status" value="1"/>
</dbReference>
<evidence type="ECO:0000256" key="3">
    <source>
        <dbReference type="ARBA" id="ARBA00022553"/>
    </source>
</evidence>
<dbReference type="InterPro" id="IPR023213">
    <property type="entry name" value="CAT-like_dom_sf"/>
</dbReference>
<feature type="region of interest" description="Disordered" evidence="4">
    <location>
        <begin position="1"/>
        <end position="35"/>
    </location>
</feature>
<feature type="domain" description="Carrier" evidence="5">
    <location>
        <begin position="1321"/>
        <end position="1396"/>
    </location>
</feature>
<dbReference type="Gene3D" id="3.30.559.30">
    <property type="entry name" value="Nonribosomal peptide synthetase, condensation domain"/>
    <property type="match status" value="2"/>
</dbReference>
<dbReference type="PROSITE" id="PS00455">
    <property type="entry name" value="AMP_BINDING"/>
    <property type="match status" value="1"/>
</dbReference>
<dbReference type="PANTHER" id="PTHR45527">
    <property type="entry name" value="NONRIBOSOMAL PEPTIDE SYNTHETASE"/>
    <property type="match status" value="1"/>
</dbReference>
<dbReference type="EMBL" id="JBHSRF010000059">
    <property type="protein sequence ID" value="MFC6085296.1"/>
    <property type="molecule type" value="Genomic_DNA"/>
</dbReference>
<dbReference type="InterPro" id="IPR029058">
    <property type="entry name" value="AB_hydrolase_fold"/>
</dbReference>
<dbReference type="Gene3D" id="1.10.1200.10">
    <property type="entry name" value="ACP-like"/>
    <property type="match status" value="1"/>
</dbReference>
<dbReference type="InterPro" id="IPR020806">
    <property type="entry name" value="PKS_PP-bd"/>
</dbReference>
<dbReference type="PROSITE" id="PS50075">
    <property type="entry name" value="CARRIER"/>
    <property type="match status" value="2"/>
</dbReference>
<evidence type="ECO:0000313" key="7">
    <source>
        <dbReference type="Proteomes" id="UP001596137"/>
    </source>
</evidence>
<keyword evidence="2" id="KW-0596">Phosphopantetheine</keyword>
<dbReference type="Gene3D" id="3.40.50.980">
    <property type="match status" value="2"/>
</dbReference>
<protein>
    <submittedName>
        <fullName evidence="6">Amino acid adenylation domain-containing protein</fullName>
    </submittedName>
</protein>
<feature type="compositionally biased region" description="Low complexity" evidence="4">
    <location>
        <begin position="102"/>
        <end position="114"/>
    </location>
</feature>
<evidence type="ECO:0000259" key="5">
    <source>
        <dbReference type="PROSITE" id="PS50075"/>
    </source>
</evidence>
<dbReference type="NCBIfam" id="TIGR01733">
    <property type="entry name" value="AA-adenyl-dom"/>
    <property type="match status" value="1"/>
</dbReference>
<sequence>MNPTSGRAHAAPPPVLLPADRPRRPGAPAGPMAIQTYPLPRPAAGTGRDDLLLAGLAALLHRYTGQTHITLHRTGPDGRPEHVLLTVPPGSTLPDLEAALATPREPTREPATTTIRSLQAGEPATTETRFPKANEPATTTIRSPQAGEPATAEIRSARAGETATIGICFTQAGKSVGVARARELELVVRRGDAALTCHYDAGIFDAGTVERLLGHYRTLVEDGTRHPDRAVARLSMMTDAERRRVLVDWNRTGRDLPSGCLHEAFEAAAARDPEATAVVQAGPGAGERWTYRRIDAAADRLARRLRSAGVGPGTRAGVCLDRSPLLLVAVLGVLKAGGGYVPLDPGYPTRRLAAMAEGSSCALVISRQALAGNLPAERLLLLDSEEDVPADPPEDGLVAGPDDLCYVIHTSGSTGEPKPIALRHRGVMNNIADLNDRFAVGPGDAVLALSSPSFDMSVYEFLGVTAAGGTVVVPDPARAGDPAHWAELIAAMGVTVWNSAPALLGLLADHLEQAGGPALPGVRLALLGGDWVPVTLPDRIRRFMPDLRLVVMGGATEASIHSTIYEVGTVDPGWTSIPYGRPMANQRVYILDDALQPVPPEVAGELYLAGIGLARGYLDRPEQTAERFFDWSCGEVTGERVYRTGDLARFRPDGLIELLGRADFQLKINGLRVEPGEIEAVLRSHPAVREAAVVARDGRLVAYVAPGAGHRELRDLAASRLPGYMVPAEFVSLDRLPLSPNGKLDRRALPAPATGPAYRAPRSDLERALTEIYADVLGRDRVGADDDFLALGGDSVRAIQVMTRARTRGIAVTSWQVLEQRTAAELARAAAGVTGETPVDTADDGEAAPAGSAAAGQPEGASEDPRPWRHHPHEAEVWPLTPLQAGMVFESALGDGGADPYHLQTVYHLSGPVEPARLRAAGRALLDRHGALRAGFVTGADGTTRQVVPDRLEPPWRELDLGHLAPDERERRWRRFLAGDRAARFDLAAPPLLRMTLARFGDGHARLVLSCHHALLDGWSQQVLGADLLDLYHGAAPAPSHGFRDFLAWSRRRDADRSARAWADHLAGVTEPTLLAPATRPRTSAGVVAEIVHALPPEESERQAKTCAALGVTPNTLTQCAWGLLVSALTGRRDVVFGATVSGRSAPLDEVETAVGLFINTVPVRIRWAPGDTAADLLTTVQKERTALIEHEHHGLAELHRAMGLPALFDTLTVFQSYPTGAPAPGAVRLTGVDSIGTGSYPLSLLAEGDRLVLQHDEHAFARPEAEAVLTGFRSAVRWLIEDAHRPLGAFEETLGDVGGLARRTGAAPTALPVVAGASREPRTPQEEALCAIFADVLGVERVGIDDDFFALGGDSLKATRIAGRIRRTLGLEATIRTLFEHTTVAKISGNVRTPVRDDRPSLRGTRGRDAEDAR</sequence>
<evidence type="ECO:0000313" key="6">
    <source>
        <dbReference type="EMBL" id="MFC6085296.1"/>
    </source>
</evidence>
<evidence type="ECO:0000256" key="2">
    <source>
        <dbReference type="ARBA" id="ARBA00022450"/>
    </source>
</evidence>
<dbReference type="InterPro" id="IPR000873">
    <property type="entry name" value="AMP-dep_synth/lig_dom"/>
</dbReference>
<gene>
    <name evidence="6" type="ORF">ACFP1K_29310</name>
</gene>
<feature type="region of interest" description="Disordered" evidence="4">
    <location>
        <begin position="102"/>
        <end position="150"/>
    </location>
</feature>
<feature type="compositionally biased region" description="Basic and acidic residues" evidence="4">
    <location>
        <begin position="1395"/>
        <end position="1415"/>
    </location>
</feature>
<proteinExistence type="predicted"/>
<dbReference type="PANTHER" id="PTHR45527:SF1">
    <property type="entry name" value="FATTY ACID SYNTHASE"/>
    <property type="match status" value="1"/>
</dbReference>
<feature type="region of interest" description="Disordered" evidence="4">
    <location>
        <begin position="1391"/>
        <end position="1415"/>
    </location>
</feature>
<dbReference type="InterPro" id="IPR020845">
    <property type="entry name" value="AMP-binding_CS"/>
</dbReference>
<evidence type="ECO:0000256" key="1">
    <source>
        <dbReference type="ARBA" id="ARBA00001957"/>
    </source>
</evidence>
<dbReference type="SMART" id="SM00823">
    <property type="entry name" value="PKS_PP"/>
    <property type="match status" value="2"/>
</dbReference>
<dbReference type="Gene3D" id="2.30.38.10">
    <property type="entry name" value="Luciferase, Domain 3"/>
    <property type="match status" value="1"/>
</dbReference>
<dbReference type="InterPro" id="IPR001242">
    <property type="entry name" value="Condensation_dom"/>
</dbReference>
<name>A0ABW1NQC1_9ACTN</name>
<accession>A0ABW1NQC1</accession>
<dbReference type="InterPro" id="IPR009081">
    <property type="entry name" value="PP-bd_ACP"/>
</dbReference>
<comment type="cofactor">
    <cofactor evidence="1">
        <name>pantetheine 4'-phosphate</name>
        <dbReference type="ChEBI" id="CHEBI:47942"/>
    </cofactor>
</comment>
<keyword evidence="7" id="KW-1185">Reference proteome</keyword>
<dbReference type="Pfam" id="PF13193">
    <property type="entry name" value="AMP-binding_C"/>
    <property type="match status" value="1"/>
</dbReference>
<dbReference type="InterPro" id="IPR036736">
    <property type="entry name" value="ACP-like_sf"/>
</dbReference>
<dbReference type="SUPFAM" id="SSF56801">
    <property type="entry name" value="Acetyl-CoA synthetase-like"/>
    <property type="match status" value="1"/>
</dbReference>
<evidence type="ECO:0000256" key="4">
    <source>
        <dbReference type="SAM" id="MobiDB-lite"/>
    </source>
</evidence>
<dbReference type="Gene3D" id="3.30.300.30">
    <property type="match status" value="1"/>
</dbReference>
<dbReference type="SUPFAM" id="SSF52777">
    <property type="entry name" value="CoA-dependent acyltransferases"/>
    <property type="match status" value="3"/>
</dbReference>
<feature type="region of interest" description="Disordered" evidence="4">
    <location>
        <begin position="829"/>
        <end position="871"/>
    </location>
</feature>
<dbReference type="PROSITE" id="PS00012">
    <property type="entry name" value="PHOSPHOPANTETHEINE"/>
    <property type="match status" value="1"/>
</dbReference>
<dbReference type="RefSeq" id="WP_380759283.1">
    <property type="nucleotide sequence ID" value="NZ_JBHSRF010000059.1"/>
</dbReference>
<reference evidence="7" key="1">
    <citation type="journal article" date="2019" name="Int. J. Syst. Evol. Microbiol.">
        <title>The Global Catalogue of Microorganisms (GCM) 10K type strain sequencing project: providing services to taxonomists for standard genome sequencing and annotation.</title>
        <authorList>
            <consortium name="The Broad Institute Genomics Platform"/>
            <consortium name="The Broad Institute Genome Sequencing Center for Infectious Disease"/>
            <person name="Wu L."/>
            <person name="Ma J."/>
        </authorList>
    </citation>
    <scope>NUCLEOTIDE SEQUENCE [LARGE SCALE GENOMIC DNA]</scope>
    <source>
        <strain evidence="7">JCM 30346</strain>
    </source>
</reference>
<feature type="domain" description="Carrier" evidence="5">
    <location>
        <begin position="760"/>
        <end position="834"/>
    </location>
</feature>
<dbReference type="Pfam" id="PF00550">
    <property type="entry name" value="PP-binding"/>
    <property type="match status" value="2"/>
</dbReference>
<organism evidence="6 7">
    <name type="scientific">Sphaerisporangium aureirubrum</name>
    <dbReference type="NCBI Taxonomy" id="1544736"/>
    <lineage>
        <taxon>Bacteria</taxon>
        <taxon>Bacillati</taxon>
        <taxon>Actinomycetota</taxon>
        <taxon>Actinomycetes</taxon>
        <taxon>Streptosporangiales</taxon>
        <taxon>Streptosporangiaceae</taxon>
        <taxon>Sphaerisporangium</taxon>
    </lineage>
</organism>
<comment type="caution">
    <text evidence="6">The sequence shown here is derived from an EMBL/GenBank/DDBJ whole genome shotgun (WGS) entry which is preliminary data.</text>
</comment>
<dbReference type="Gene3D" id="3.30.559.10">
    <property type="entry name" value="Chloramphenicol acetyltransferase-like domain"/>
    <property type="match status" value="1"/>
</dbReference>
<dbReference type="InterPro" id="IPR025110">
    <property type="entry name" value="AMP-bd_C"/>
</dbReference>
<dbReference type="SUPFAM" id="SSF47336">
    <property type="entry name" value="ACP-like"/>
    <property type="match status" value="2"/>
</dbReference>
<dbReference type="InterPro" id="IPR010071">
    <property type="entry name" value="AA_adenyl_dom"/>
</dbReference>